<proteinExistence type="predicted"/>
<keyword evidence="2" id="KW-1185">Reference proteome</keyword>
<comment type="caution">
    <text evidence="1">The sequence shown here is derived from an EMBL/GenBank/DDBJ whole genome shotgun (WGS) entry which is preliminary data.</text>
</comment>
<protein>
    <submittedName>
        <fullName evidence="1">Uncharacterized protein</fullName>
    </submittedName>
</protein>
<accession>A0ABP6XIB3</accession>
<organism evidence="1 2">
    <name type="scientific">Amycolatopsis ultiminotia</name>
    <dbReference type="NCBI Taxonomy" id="543629"/>
    <lineage>
        <taxon>Bacteria</taxon>
        <taxon>Bacillati</taxon>
        <taxon>Actinomycetota</taxon>
        <taxon>Actinomycetes</taxon>
        <taxon>Pseudonocardiales</taxon>
        <taxon>Pseudonocardiaceae</taxon>
        <taxon>Amycolatopsis</taxon>
    </lineage>
</organism>
<gene>
    <name evidence="1" type="ORF">GCM10022222_59090</name>
</gene>
<evidence type="ECO:0000313" key="2">
    <source>
        <dbReference type="Proteomes" id="UP001500689"/>
    </source>
</evidence>
<name>A0ABP6XIB3_9PSEU</name>
<dbReference type="Proteomes" id="UP001500689">
    <property type="component" value="Unassembled WGS sequence"/>
</dbReference>
<sequence length="442" mass="49054">MKTDGWHDEERRKLVRALNEGGCLLCRDKDAAQHHWCTWYVMETHREPDYRRRVARNGGFCAPHTRLLMTSSDGVHVLPALFGDLVSSALAGVTYYRCDACAKMTAAVGRRLGTVVRWLDDPEVLAGAGRLCTQHLLDVLETAPWQLASTLTALASGQPDTPPSDPDLPIRAAHLATAVDLLVQQDKQLNDESTVERVRAGLDRSCCPVCRARAQGGLRYTSWLLDQDLDRLDPGESALCPAHLGDATALDPRGAGRIAEVLHRSEQARLAQLADRLAATPQARMSARLRAAWPPLTRGNRTEAAAALRRPERFVAEALRNFRHNEPSCATCAASELAERRELALLEAAAHHSTVRERWTHGHGLCRDHAPRAAPEVATQVLRSRLALLGWELDETRRKRAWRTRHEPATPAETSWPRAIPFLCGDAYLGLTATEFHDQDNR</sequence>
<dbReference type="RefSeq" id="WP_344865640.1">
    <property type="nucleotide sequence ID" value="NZ_BAAAZN010000014.1"/>
</dbReference>
<evidence type="ECO:0000313" key="1">
    <source>
        <dbReference type="EMBL" id="GAA3567300.1"/>
    </source>
</evidence>
<dbReference type="EMBL" id="BAAAZN010000014">
    <property type="protein sequence ID" value="GAA3567300.1"/>
    <property type="molecule type" value="Genomic_DNA"/>
</dbReference>
<reference evidence="2" key="1">
    <citation type="journal article" date="2019" name="Int. J. Syst. Evol. Microbiol.">
        <title>The Global Catalogue of Microorganisms (GCM) 10K type strain sequencing project: providing services to taxonomists for standard genome sequencing and annotation.</title>
        <authorList>
            <consortium name="The Broad Institute Genomics Platform"/>
            <consortium name="The Broad Institute Genome Sequencing Center for Infectious Disease"/>
            <person name="Wu L."/>
            <person name="Ma J."/>
        </authorList>
    </citation>
    <scope>NUCLEOTIDE SEQUENCE [LARGE SCALE GENOMIC DNA]</scope>
    <source>
        <strain evidence="2">JCM 16898</strain>
    </source>
</reference>